<evidence type="ECO:0000313" key="3">
    <source>
        <dbReference type="EMBL" id="QDV26505.1"/>
    </source>
</evidence>
<protein>
    <recommendedName>
        <fullName evidence="5">Pectate lyase</fullName>
    </recommendedName>
</protein>
<keyword evidence="4" id="KW-1185">Reference proteome</keyword>
<dbReference type="GO" id="GO:0046872">
    <property type="term" value="F:metal ion binding"/>
    <property type="evidence" value="ECO:0007669"/>
    <property type="project" value="UniProtKB-KW"/>
</dbReference>
<dbReference type="InterPro" id="IPR052063">
    <property type="entry name" value="Polysaccharide_Lyase_1"/>
</dbReference>
<dbReference type="PANTHER" id="PTHR42970">
    <property type="entry name" value="PECTATE LYASE C-RELATED"/>
    <property type="match status" value="1"/>
</dbReference>
<dbReference type="SUPFAM" id="SSF51126">
    <property type="entry name" value="Pectin lyase-like"/>
    <property type="match status" value="1"/>
</dbReference>
<evidence type="ECO:0008006" key="5">
    <source>
        <dbReference type="Google" id="ProtNLM"/>
    </source>
</evidence>
<dbReference type="InterPro" id="IPR012334">
    <property type="entry name" value="Pectin_lyas_fold"/>
</dbReference>
<reference evidence="3 4" key="1">
    <citation type="submission" date="2019-02" db="EMBL/GenBank/DDBJ databases">
        <title>Deep-cultivation of Planctomycetes and their phenomic and genomic characterization uncovers novel biology.</title>
        <authorList>
            <person name="Wiegand S."/>
            <person name="Jogler M."/>
            <person name="Boedeker C."/>
            <person name="Pinto D."/>
            <person name="Vollmers J."/>
            <person name="Rivas-Marin E."/>
            <person name="Kohn T."/>
            <person name="Peeters S.H."/>
            <person name="Heuer A."/>
            <person name="Rast P."/>
            <person name="Oberbeckmann S."/>
            <person name="Bunk B."/>
            <person name="Jeske O."/>
            <person name="Meyerdierks A."/>
            <person name="Storesund J.E."/>
            <person name="Kallscheuer N."/>
            <person name="Luecker S."/>
            <person name="Lage O.M."/>
            <person name="Pohl T."/>
            <person name="Merkel B.J."/>
            <person name="Hornburger P."/>
            <person name="Mueller R.-W."/>
            <person name="Bruemmer F."/>
            <person name="Labrenz M."/>
            <person name="Spormann A.M."/>
            <person name="Op den Camp H."/>
            <person name="Overmann J."/>
            <person name="Amann R."/>
            <person name="Jetten M.S.M."/>
            <person name="Mascher T."/>
            <person name="Medema M.H."/>
            <person name="Devos D.P."/>
            <person name="Kaster A.-K."/>
            <person name="Ovreas L."/>
            <person name="Rohde M."/>
            <person name="Galperin M.Y."/>
            <person name="Jogler C."/>
        </authorList>
    </citation>
    <scope>NUCLEOTIDE SEQUENCE [LARGE SCALE GENOMIC DNA]</scope>
    <source>
        <strain evidence="3 4">Q31a</strain>
    </source>
</reference>
<evidence type="ECO:0000256" key="1">
    <source>
        <dbReference type="ARBA" id="ARBA00022723"/>
    </source>
</evidence>
<sequence length="522" mass="56792">MQWLERGGSGVLLSTHCLTAAESVPLGYHKWEQLSPAESSRFFNDRCVLNSNTFSLVLHQALLSLGVVAAFGPVVWGQPPSTRALPAFPGAEGFGAESRGGRGGEVIEVTNLNDRGPGSFRAACEAANPRTVVFRTGGTITLKSTVQIREPYITIAGQTAPGGGILLKADPRFDGPVLNVGTHDATVRGLRIRRGPTAEKGCCGDGLSITSASTPPHDVIVDHCSISWSTDENVESWYAANDITIQWCIISEALDDSSHEKGPHSKGTIIGAEVRRVSYHHNLLAHNVARNPLISNNDGPNHVVNNLVYNWKYFGAEFSHVGEHPPRVNLIGNTYQPGPDTRQVRYEVSLKDYPMEPTFYARDNRGHHRQEDDEREWSLVGDGSSGLGADWMRVPANSQIQRAEPWPDSPIPITVQPSEQASQLVLAAAGAILPRRDTVDERIILDVRNRTGKCIDDPSEVGGWPLIDEGRPAADIDHDGMPDAWEVEHGLNSSDAADRNGLDLSSTAGYTNLEMYLNGLWE</sequence>
<dbReference type="AlphaFoldDB" id="A0A518GD30"/>
<proteinExistence type="predicted"/>
<dbReference type="EMBL" id="CP036298">
    <property type="protein sequence ID" value="QDV26505.1"/>
    <property type="molecule type" value="Genomic_DNA"/>
</dbReference>
<evidence type="ECO:0000256" key="2">
    <source>
        <dbReference type="ARBA" id="ARBA00023180"/>
    </source>
</evidence>
<dbReference type="Proteomes" id="UP000318017">
    <property type="component" value="Chromosome"/>
</dbReference>
<evidence type="ECO:0000313" key="4">
    <source>
        <dbReference type="Proteomes" id="UP000318017"/>
    </source>
</evidence>
<name>A0A518GD30_9BACT</name>
<accession>A0A518GD30</accession>
<keyword evidence="2" id="KW-0325">Glycoprotein</keyword>
<dbReference type="InterPro" id="IPR011050">
    <property type="entry name" value="Pectin_lyase_fold/virulence"/>
</dbReference>
<keyword evidence="1" id="KW-0479">Metal-binding</keyword>
<gene>
    <name evidence="3" type="ORF">Q31a_48790</name>
</gene>
<dbReference type="Gene3D" id="2.160.20.10">
    <property type="entry name" value="Single-stranded right-handed beta-helix, Pectin lyase-like"/>
    <property type="match status" value="1"/>
</dbReference>
<organism evidence="3 4">
    <name type="scientific">Aureliella helgolandensis</name>
    <dbReference type="NCBI Taxonomy" id="2527968"/>
    <lineage>
        <taxon>Bacteria</taxon>
        <taxon>Pseudomonadati</taxon>
        <taxon>Planctomycetota</taxon>
        <taxon>Planctomycetia</taxon>
        <taxon>Pirellulales</taxon>
        <taxon>Pirellulaceae</taxon>
        <taxon>Aureliella</taxon>
    </lineage>
</organism>
<dbReference type="PANTHER" id="PTHR42970:SF1">
    <property type="entry name" value="PECTATE LYASE C-RELATED"/>
    <property type="match status" value="1"/>
</dbReference>
<dbReference type="KEGG" id="ahel:Q31a_48790"/>